<feature type="non-terminal residue" evidence="1">
    <location>
        <position position="187"/>
    </location>
</feature>
<dbReference type="Proteomes" id="UP000663844">
    <property type="component" value="Unassembled WGS sequence"/>
</dbReference>
<name>A0A820KIM5_9BILA</name>
<dbReference type="EMBL" id="CAJOAZ010020012">
    <property type="protein sequence ID" value="CAF4342115.1"/>
    <property type="molecule type" value="Genomic_DNA"/>
</dbReference>
<gene>
    <name evidence="1" type="ORF">OXD698_LOCUS48294</name>
</gene>
<dbReference type="AlphaFoldDB" id="A0A820KIM5"/>
<protein>
    <submittedName>
        <fullName evidence="1">Uncharacterized protein</fullName>
    </submittedName>
</protein>
<feature type="non-terminal residue" evidence="1">
    <location>
        <position position="1"/>
    </location>
</feature>
<reference evidence="1" key="1">
    <citation type="submission" date="2021-02" db="EMBL/GenBank/DDBJ databases">
        <authorList>
            <person name="Nowell W R."/>
        </authorList>
    </citation>
    <scope>NUCLEOTIDE SEQUENCE</scope>
</reference>
<evidence type="ECO:0000313" key="1">
    <source>
        <dbReference type="EMBL" id="CAF4342115.1"/>
    </source>
</evidence>
<sequence>ILFIIDWLLKLKDFLNSFQQIPQQTNPIQSITIPVETKKLFELRLNFNQSELLLVQTTNNSQSNALVLSGMMNLTYRESQQRRPLDCNLFSMTLFSCQMNNIQSTAVSIIEPININFNIHLSQTSEQRVFEVNLPQLFIRLSYSDVKLMLYMFQSITKQVHQAQSRDIIPEYKIYQPTRRVSVDNEL</sequence>
<evidence type="ECO:0000313" key="2">
    <source>
        <dbReference type="Proteomes" id="UP000663844"/>
    </source>
</evidence>
<organism evidence="1 2">
    <name type="scientific">Adineta steineri</name>
    <dbReference type="NCBI Taxonomy" id="433720"/>
    <lineage>
        <taxon>Eukaryota</taxon>
        <taxon>Metazoa</taxon>
        <taxon>Spiralia</taxon>
        <taxon>Gnathifera</taxon>
        <taxon>Rotifera</taxon>
        <taxon>Eurotatoria</taxon>
        <taxon>Bdelloidea</taxon>
        <taxon>Adinetida</taxon>
        <taxon>Adinetidae</taxon>
        <taxon>Adineta</taxon>
    </lineage>
</organism>
<comment type="caution">
    <text evidence="1">The sequence shown here is derived from an EMBL/GenBank/DDBJ whole genome shotgun (WGS) entry which is preliminary data.</text>
</comment>
<accession>A0A820KIM5</accession>
<proteinExistence type="predicted"/>